<accession>A0A835CN68</accession>
<dbReference type="PANTHER" id="PTHR14517">
    <property type="entry name" value="RIB43A-RELATED"/>
    <property type="match status" value="1"/>
</dbReference>
<dbReference type="EMBL" id="JACMRX010000006">
    <property type="protein sequence ID" value="KAF7987828.1"/>
    <property type="molecule type" value="Genomic_DNA"/>
</dbReference>
<keyword evidence="7" id="KW-0206">Cytoskeleton</keyword>
<evidence type="ECO:0000256" key="3">
    <source>
        <dbReference type="ARBA" id="ARBA00022490"/>
    </source>
</evidence>
<gene>
    <name evidence="12" type="ORF">HCN44_003691</name>
</gene>
<evidence type="ECO:0008006" key="14">
    <source>
        <dbReference type="Google" id="ProtNLM"/>
    </source>
</evidence>
<evidence type="ECO:0000256" key="1">
    <source>
        <dbReference type="ARBA" id="ARBA00004611"/>
    </source>
</evidence>
<name>A0A835CN68_APHGI</name>
<evidence type="ECO:0000256" key="9">
    <source>
        <dbReference type="ARBA" id="ARBA00046435"/>
    </source>
</evidence>
<evidence type="ECO:0000256" key="10">
    <source>
        <dbReference type="SAM" id="Coils"/>
    </source>
</evidence>
<evidence type="ECO:0000313" key="13">
    <source>
        <dbReference type="Proteomes" id="UP000639338"/>
    </source>
</evidence>
<keyword evidence="13" id="KW-1185">Reference proteome</keyword>
<organism evidence="12 13">
    <name type="scientific">Aphidius gifuensis</name>
    <name type="common">Parasitoid wasp</name>
    <dbReference type="NCBI Taxonomy" id="684658"/>
    <lineage>
        <taxon>Eukaryota</taxon>
        <taxon>Metazoa</taxon>
        <taxon>Ecdysozoa</taxon>
        <taxon>Arthropoda</taxon>
        <taxon>Hexapoda</taxon>
        <taxon>Insecta</taxon>
        <taxon>Pterygota</taxon>
        <taxon>Neoptera</taxon>
        <taxon>Endopterygota</taxon>
        <taxon>Hymenoptera</taxon>
        <taxon>Apocrita</taxon>
        <taxon>Ichneumonoidea</taxon>
        <taxon>Braconidae</taxon>
        <taxon>Aphidiinae</taxon>
        <taxon>Aphidius</taxon>
    </lineage>
</organism>
<protein>
    <recommendedName>
        <fullName evidence="14">RIB43A-like with coiled-coils protein 2</fullName>
    </recommendedName>
</protein>
<dbReference type="OrthoDB" id="429119at2759"/>
<keyword evidence="3" id="KW-0963">Cytoplasm</keyword>
<keyword evidence="8" id="KW-0966">Cell projection</keyword>
<proteinExistence type="inferred from homology"/>
<feature type="region of interest" description="Disordered" evidence="11">
    <location>
        <begin position="111"/>
        <end position="135"/>
    </location>
</feature>
<dbReference type="AlphaFoldDB" id="A0A835CN68"/>
<comment type="caution">
    <text evidence="12">The sequence shown here is derived from an EMBL/GenBank/DDBJ whole genome shotgun (WGS) entry which is preliminary data.</text>
</comment>
<evidence type="ECO:0000256" key="2">
    <source>
        <dbReference type="ARBA" id="ARBA00006875"/>
    </source>
</evidence>
<evidence type="ECO:0000256" key="4">
    <source>
        <dbReference type="ARBA" id="ARBA00022846"/>
    </source>
</evidence>
<keyword evidence="6" id="KW-0969">Cilium</keyword>
<dbReference type="Pfam" id="PF05914">
    <property type="entry name" value="RIB43A"/>
    <property type="match status" value="1"/>
</dbReference>
<evidence type="ECO:0000313" key="12">
    <source>
        <dbReference type="EMBL" id="KAF7987828.1"/>
    </source>
</evidence>
<comment type="subcellular location">
    <subcellularLocation>
        <location evidence="1">Cytoplasm</location>
        <location evidence="1">Cytoskeleton</location>
        <location evidence="1">Flagellum axoneme</location>
    </subcellularLocation>
</comment>
<dbReference type="Proteomes" id="UP000639338">
    <property type="component" value="Unassembled WGS sequence"/>
</dbReference>
<evidence type="ECO:0000256" key="7">
    <source>
        <dbReference type="ARBA" id="ARBA00023212"/>
    </source>
</evidence>
<evidence type="ECO:0000256" key="8">
    <source>
        <dbReference type="ARBA" id="ARBA00023273"/>
    </source>
</evidence>
<sequence length="381" mass="45891">MFKFQMTTPEDLKVAARIEHKRQIDEARKLRIFNPRTRRIGIDKEFLDKQIIEKQTLRQLEKEKEWRMDEALVRSSQLALLLENRKNEAQRCKIKELNDYRKIYQRPEDTRDFDLNDPDQLKKSLPARVDDDDPRIGLSSAQKFEGEDINQAERLKLQKEQMQAWLMQQVHERRASERERQYADESYDNAVVSRDRRAITLDIMEKNCQRHLNEAVAQFNQRLAEEQEDRKRFENIKDEEDKRAEIYNHVTGDFLTEAKEQANSIRGPNKPLADRYKGMTSDELKNIWNEQAQQMEQIKKIKNEEKNINKKWDDLMRSNAQAAEFYQRDLDFKKLQISKQIAEENMRLAEEQKSRQDYLNKNIYKREHMPDFFDQFNNTAR</sequence>
<reference evidence="12 13" key="1">
    <citation type="submission" date="2020-08" db="EMBL/GenBank/DDBJ databases">
        <title>Aphidius gifuensis genome sequencing and assembly.</title>
        <authorList>
            <person name="Du Z."/>
        </authorList>
    </citation>
    <scope>NUCLEOTIDE SEQUENCE [LARGE SCALE GENOMIC DNA]</scope>
    <source>
        <strain evidence="12">YNYX2018</strain>
        <tissue evidence="12">Adults</tissue>
    </source>
</reference>
<feature type="coiled-coil region" evidence="10">
    <location>
        <begin position="291"/>
        <end position="361"/>
    </location>
</feature>
<keyword evidence="4" id="KW-0282">Flagellum</keyword>
<evidence type="ECO:0000256" key="11">
    <source>
        <dbReference type="SAM" id="MobiDB-lite"/>
    </source>
</evidence>
<keyword evidence="5 10" id="KW-0175">Coiled coil</keyword>
<feature type="compositionally biased region" description="Basic and acidic residues" evidence="11">
    <location>
        <begin position="111"/>
        <end position="122"/>
    </location>
</feature>
<dbReference type="PANTHER" id="PTHR14517:SF6">
    <property type="entry name" value="RE41410P"/>
    <property type="match status" value="1"/>
</dbReference>
<comment type="similarity">
    <text evidence="2">Belongs to the RIB43A family.</text>
</comment>
<comment type="subunit">
    <text evidence="9">Microtubule inner protein component of sperm flagellar doublet microtubules.</text>
</comment>
<dbReference type="InterPro" id="IPR008805">
    <property type="entry name" value="RIB43A"/>
</dbReference>
<evidence type="ECO:0000256" key="6">
    <source>
        <dbReference type="ARBA" id="ARBA00023069"/>
    </source>
</evidence>
<feature type="coiled-coil region" evidence="10">
    <location>
        <begin position="209"/>
        <end position="243"/>
    </location>
</feature>
<evidence type="ECO:0000256" key="5">
    <source>
        <dbReference type="ARBA" id="ARBA00023054"/>
    </source>
</evidence>